<proteinExistence type="predicted"/>
<comment type="caution">
    <text evidence="1">The sequence shown here is derived from an EMBL/GenBank/DDBJ whole genome shotgun (WGS) entry which is preliminary data.</text>
</comment>
<evidence type="ECO:0000313" key="2">
    <source>
        <dbReference type="Proteomes" id="UP001177260"/>
    </source>
</evidence>
<organism evidence="1 2">
    <name type="scientific">Aspergillus melleus</name>
    <dbReference type="NCBI Taxonomy" id="138277"/>
    <lineage>
        <taxon>Eukaryota</taxon>
        <taxon>Fungi</taxon>
        <taxon>Dikarya</taxon>
        <taxon>Ascomycota</taxon>
        <taxon>Pezizomycotina</taxon>
        <taxon>Eurotiomycetes</taxon>
        <taxon>Eurotiomycetidae</taxon>
        <taxon>Eurotiales</taxon>
        <taxon>Aspergillaceae</taxon>
        <taxon>Aspergillus</taxon>
        <taxon>Aspergillus subgen. Circumdati</taxon>
    </lineage>
</organism>
<dbReference type="Proteomes" id="UP001177260">
    <property type="component" value="Unassembled WGS sequence"/>
</dbReference>
<sequence length="270" mass="31366">MATTEFDSDTESISESEEYRAIYDLMRKNKEACPCLNFIFWRRWNKGPDFMPKHLDDQLEAPRVAHNLAYGSPEMIRYRLKKIIGSATSVTLNLDLLFDYQVKISHFFEGKRYDYPFPLYGILLYGDKKDLKTNLIITREDEEGIPESKGTEVCDTALLMYQAMRKVGLKREMYGIVTDSYKWHFTRISRNGQCYSKSFEWDIEDQRRSILRLLRKIVVEALQLAQEDDDPYGISTRGISEAAGCVIEIDHYASDVDSIPSTSLQENRDS</sequence>
<evidence type="ECO:0000313" key="1">
    <source>
        <dbReference type="EMBL" id="KAK1143766.1"/>
    </source>
</evidence>
<accession>A0ACC3B1D7</accession>
<gene>
    <name evidence="1" type="ORF">N8T08_006167</name>
</gene>
<protein>
    <submittedName>
        <fullName evidence="1">Uncharacterized protein</fullName>
    </submittedName>
</protein>
<name>A0ACC3B1D7_9EURO</name>
<keyword evidence="2" id="KW-1185">Reference proteome</keyword>
<reference evidence="1 2" key="1">
    <citation type="journal article" date="2023" name="ACS Omega">
        <title>Identification of the Neoaspergillic Acid Biosynthesis Gene Cluster by Establishing an In Vitro CRISPR-Ribonucleoprotein Genetic System in Aspergillus melleus.</title>
        <authorList>
            <person name="Yuan B."/>
            <person name="Grau M.F."/>
            <person name="Murata R.M."/>
            <person name="Torok T."/>
            <person name="Venkateswaran K."/>
            <person name="Stajich J.E."/>
            <person name="Wang C.C.C."/>
        </authorList>
    </citation>
    <scope>NUCLEOTIDE SEQUENCE [LARGE SCALE GENOMIC DNA]</scope>
    <source>
        <strain evidence="1 2">IMV 1140</strain>
    </source>
</reference>
<dbReference type="EMBL" id="JAOPJF010000037">
    <property type="protein sequence ID" value="KAK1143766.1"/>
    <property type="molecule type" value="Genomic_DNA"/>
</dbReference>